<evidence type="ECO:0000256" key="1">
    <source>
        <dbReference type="SAM" id="SignalP"/>
    </source>
</evidence>
<dbReference type="RefSeq" id="WP_115610501.1">
    <property type="nucleotide sequence ID" value="NZ_JBHLZC010000001.1"/>
</dbReference>
<dbReference type="Gene3D" id="2.60.120.10">
    <property type="entry name" value="Jelly Rolls"/>
    <property type="match status" value="1"/>
</dbReference>
<accession>A0A381DXG3</accession>
<proteinExistence type="predicted"/>
<keyword evidence="1" id="KW-0732">Signal</keyword>
<name>A0A381DXG3_9GAMM</name>
<feature type="domain" description="Cupin type-2" evidence="2">
    <location>
        <begin position="46"/>
        <end position="94"/>
    </location>
</feature>
<evidence type="ECO:0000313" key="4">
    <source>
        <dbReference type="Proteomes" id="UP000254572"/>
    </source>
</evidence>
<dbReference type="SUPFAM" id="SSF51182">
    <property type="entry name" value="RmlC-like cupins"/>
    <property type="match status" value="1"/>
</dbReference>
<sequence length="114" mass="12172">MKKVLIATAIAALTLPGLAAEPVGKVLAGEGKVFKNSHGTVVRKALKKGEKIDRHNHEGEDIIFNVMQGAIKITLNDSEEHELKAGDALVFNGKNFIAGEATDDTLVVITLVKE</sequence>
<dbReference type="Proteomes" id="UP000254572">
    <property type="component" value="Unassembled WGS sequence"/>
</dbReference>
<feature type="signal peptide" evidence="1">
    <location>
        <begin position="1"/>
        <end position="19"/>
    </location>
</feature>
<feature type="chain" id="PRO_5016565741" evidence="1">
    <location>
        <begin position="20"/>
        <end position="114"/>
    </location>
</feature>
<dbReference type="Pfam" id="PF07883">
    <property type="entry name" value="Cupin_2"/>
    <property type="match status" value="1"/>
</dbReference>
<reference evidence="3 4" key="1">
    <citation type="submission" date="2018-06" db="EMBL/GenBank/DDBJ databases">
        <authorList>
            <consortium name="Pathogen Informatics"/>
            <person name="Doyle S."/>
        </authorList>
    </citation>
    <scope>NUCLEOTIDE SEQUENCE [LARGE SCALE GENOMIC DNA]</scope>
    <source>
        <strain evidence="3 4">NCTC13294</strain>
    </source>
</reference>
<evidence type="ECO:0000259" key="2">
    <source>
        <dbReference type="Pfam" id="PF07883"/>
    </source>
</evidence>
<gene>
    <name evidence="3" type="ORF">NCTC13294_00165</name>
</gene>
<dbReference type="InterPro" id="IPR013096">
    <property type="entry name" value="Cupin_2"/>
</dbReference>
<dbReference type="OrthoDB" id="8613219at2"/>
<dbReference type="InterPro" id="IPR014710">
    <property type="entry name" value="RmlC-like_jellyroll"/>
</dbReference>
<keyword evidence="4" id="KW-1185">Reference proteome</keyword>
<dbReference type="EMBL" id="UFUW01000001">
    <property type="protein sequence ID" value="SUX17932.1"/>
    <property type="molecule type" value="Genomic_DNA"/>
</dbReference>
<dbReference type="InterPro" id="IPR011051">
    <property type="entry name" value="RmlC_Cupin_sf"/>
</dbReference>
<dbReference type="AlphaFoldDB" id="A0A381DXG3"/>
<protein>
    <submittedName>
        <fullName evidence="3">Cupin domain</fullName>
    </submittedName>
</protein>
<organism evidence="3 4">
    <name type="scientific">Cardiobacterium valvarum</name>
    <dbReference type="NCBI Taxonomy" id="194702"/>
    <lineage>
        <taxon>Bacteria</taxon>
        <taxon>Pseudomonadati</taxon>
        <taxon>Pseudomonadota</taxon>
        <taxon>Gammaproteobacteria</taxon>
        <taxon>Cardiobacteriales</taxon>
        <taxon>Cardiobacteriaceae</taxon>
        <taxon>Cardiobacterium</taxon>
    </lineage>
</organism>
<dbReference type="CDD" id="cd02208">
    <property type="entry name" value="cupin_RmlC-like"/>
    <property type="match status" value="1"/>
</dbReference>
<evidence type="ECO:0000313" key="3">
    <source>
        <dbReference type="EMBL" id="SUX17932.1"/>
    </source>
</evidence>